<keyword evidence="3" id="KW-1185">Reference proteome</keyword>
<protein>
    <submittedName>
        <fullName evidence="2">Uncharacterized protein</fullName>
    </submittedName>
</protein>
<feature type="region of interest" description="Disordered" evidence="1">
    <location>
        <begin position="48"/>
        <end position="69"/>
    </location>
</feature>
<accession>A0A6A6EBA7</accession>
<dbReference type="AlphaFoldDB" id="A0A6A6EBA7"/>
<sequence>MQAQQGNLPHIHTLDVPDPEVMRRRLPREAAQTIAAHQIEDTNAQQPLGRLGCSLTQHGHRNGRRDNRPSLADEDLALLRSSIVRADTWRRIPRRSPFDADNGDPDPQLGPFEMAVRDPRYRLRYGKEAHRALEMHLERRRRDNPNLIIAENSLMAERPDFNTHSPEHPVVQEVL</sequence>
<proteinExistence type="predicted"/>
<evidence type="ECO:0000256" key="1">
    <source>
        <dbReference type="SAM" id="MobiDB-lite"/>
    </source>
</evidence>
<name>A0A6A6EBA7_9PEZI</name>
<evidence type="ECO:0000313" key="3">
    <source>
        <dbReference type="Proteomes" id="UP000800200"/>
    </source>
</evidence>
<dbReference type="Proteomes" id="UP000800200">
    <property type="component" value="Unassembled WGS sequence"/>
</dbReference>
<dbReference type="EMBL" id="ML994628">
    <property type="protein sequence ID" value="KAF2187116.1"/>
    <property type="molecule type" value="Genomic_DNA"/>
</dbReference>
<evidence type="ECO:0000313" key="2">
    <source>
        <dbReference type="EMBL" id="KAF2187116.1"/>
    </source>
</evidence>
<gene>
    <name evidence="2" type="ORF">K469DRAFT_686317</name>
</gene>
<organism evidence="2 3">
    <name type="scientific">Zopfia rhizophila CBS 207.26</name>
    <dbReference type="NCBI Taxonomy" id="1314779"/>
    <lineage>
        <taxon>Eukaryota</taxon>
        <taxon>Fungi</taxon>
        <taxon>Dikarya</taxon>
        <taxon>Ascomycota</taxon>
        <taxon>Pezizomycotina</taxon>
        <taxon>Dothideomycetes</taxon>
        <taxon>Dothideomycetes incertae sedis</taxon>
        <taxon>Zopfiaceae</taxon>
        <taxon>Zopfia</taxon>
    </lineage>
</organism>
<reference evidence="2" key="1">
    <citation type="journal article" date="2020" name="Stud. Mycol.">
        <title>101 Dothideomycetes genomes: a test case for predicting lifestyles and emergence of pathogens.</title>
        <authorList>
            <person name="Haridas S."/>
            <person name="Albert R."/>
            <person name="Binder M."/>
            <person name="Bloem J."/>
            <person name="Labutti K."/>
            <person name="Salamov A."/>
            <person name="Andreopoulos B."/>
            <person name="Baker S."/>
            <person name="Barry K."/>
            <person name="Bills G."/>
            <person name="Bluhm B."/>
            <person name="Cannon C."/>
            <person name="Castanera R."/>
            <person name="Culley D."/>
            <person name="Daum C."/>
            <person name="Ezra D."/>
            <person name="Gonzalez J."/>
            <person name="Henrissat B."/>
            <person name="Kuo A."/>
            <person name="Liang C."/>
            <person name="Lipzen A."/>
            <person name="Lutzoni F."/>
            <person name="Magnuson J."/>
            <person name="Mondo S."/>
            <person name="Nolan M."/>
            <person name="Ohm R."/>
            <person name="Pangilinan J."/>
            <person name="Park H.-J."/>
            <person name="Ramirez L."/>
            <person name="Alfaro M."/>
            <person name="Sun H."/>
            <person name="Tritt A."/>
            <person name="Yoshinaga Y."/>
            <person name="Zwiers L.-H."/>
            <person name="Turgeon B."/>
            <person name="Goodwin S."/>
            <person name="Spatafora J."/>
            <person name="Crous P."/>
            <person name="Grigoriev I."/>
        </authorList>
    </citation>
    <scope>NUCLEOTIDE SEQUENCE</scope>
    <source>
        <strain evidence="2">CBS 207.26</strain>
    </source>
</reference>